<dbReference type="Pfam" id="PF00990">
    <property type="entry name" value="GGDEF"/>
    <property type="match status" value="1"/>
</dbReference>
<dbReference type="Pfam" id="PF13426">
    <property type="entry name" value="PAS_9"/>
    <property type="match status" value="1"/>
</dbReference>
<dbReference type="Gene3D" id="3.30.70.270">
    <property type="match status" value="1"/>
</dbReference>
<evidence type="ECO:0000256" key="5">
    <source>
        <dbReference type="ARBA" id="ARBA00023136"/>
    </source>
</evidence>
<keyword evidence="5 6" id="KW-0472">Membrane</keyword>
<dbReference type="PROSITE" id="PS50112">
    <property type="entry name" value="PAS"/>
    <property type="match status" value="1"/>
</dbReference>
<accession>A0A233RI70</accession>
<dbReference type="PROSITE" id="PS50883">
    <property type="entry name" value="EAL"/>
    <property type="match status" value="1"/>
</dbReference>
<dbReference type="InterPro" id="IPR000160">
    <property type="entry name" value="GGDEF_dom"/>
</dbReference>
<evidence type="ECO:0000259" key="10">
    <source>
        <dbReference type="PROSITE" id="PS50887"/>
    </source>
</evidence>
<dbReference type="Pfam" id="PF08448">
    <property type="entry name" value="PAS_4"/>
    <property type="match status" value="1"/>
</dbReference>
<dbReference type="InterPro" id="IPR001633">
    <property type="entry name" value="EAL_dom"/>
</dbReference>
<dbReference type="GO" id="GO:0071555">
    <property type="term" value="P:cell wall organization"/>
    <property type="evidence" value="ECO:0007669"/>
    <property type="project" value="InterPro"/>
</dbReference>
<feature type="domain" description="EAL" evidence="9">
    <location>
        <begin position="618"/>
        <end position="872"/>
    </location>
</feature>
<evidence type="ECO:0000256" key="3">
    <source>
        <dbReference type="ARBA" id="ARBA00022692"/>
    </source>
</evidence>
<dbReference type="InterPro" id="IPR035919">
    <property type="entry name" value="EAL_sf"/>
</dbReference>
<feature type="domain" description="PAS" evidence="7">
    <location>
        <begin position="317"/>
        <end position="363"/>
    </location>
</feature>
<reference evidence="11 12" key="1">
    <citation type="submission" date="2017-08" db="EMBL/GenBank/DDBJ databases">
        <title>A Genome Sequence of Oceanimonas doudoroffii ATCC 27123T.</title>
        <authorList>
            <person name="Brennan M.A."/>
            <person name="Maclea K.S."/>
            <person name="Mcclelland W.D."/>
            <person name="Trachtenberg A.M."/>
        </authorList>
    </citation>
    <scope>NUCLEOTIDE SEQUENCE [LARGE SCALE GENOMIC DNA]</scope>
    <source>
        <strain evidence="11 12">ATCC 27123</strain>
    </source>
</reference>
<dbReference type="PROSITE" id="PS50887">
    <property type="entry name" value="GGDEF"/>
    <property type="match status" value="1"/>
</dbReference>
<dbReference type="Pfam" id="PF00563">
    <property type="entry name" value="EAL"/>
    <property type="match status" value="1"/>
</dbReference>
<evidence type="ECO:0000313" key="12">
    <source>
        <dbReference type="Proteomes" id="UP000242757"/>
    </source>
</evidence>
<dbReference type="InterPro" id="IPR052155">
    <property type="entry name" value="Biofilm_reg_signaling"/>
</dbReference>
<evidence type="ECO:0000256" key="1">
    <source>
        <dbReference type="ARBA" id="ARBA00004651"/>
    </source>
</evidence>
<dbReference type="SMART" id="SM00086">
    <property type="entry name" value="PAC"/>
    <property type="match status" value="1"/>
</dbReference>
<dbReference type="OrthoDB" id="9804951at2"/>
<dbReference type="Proteomes" id="UP000242757">
    <property type="component" value="Unassembled WGS sequence"/>
</dbReference>
<dbReference type="Gene3D" id="3.30.450.20">
    <property type="entry name" value="PAS domain"/>
    <property type="match status" value="2"/>
</dbReference>
<evidence type="ECO:0000313" key="11">
    <source>
        <dbReference type="EMBL" id="OXY83074.1"/>
    </source>
</evidence>
<feature type="domain" description="GGDEF" evidence="10">
    <location>
        <begin position="471"/>
        <end position="609"/>
    </location>
</feature>
<dbReference type="Gene3D" id="3.20.20.450">
    <property type="entry name" value="EAL domain"/>
    <property type="match status" value="1"/>
</dbReference>
<dbReference type="InterPro" id="IPR000014">
    <property type="entry name" value="PAS"/>
</dbReference>
<protein>
    <submittedName>
        <fullName evidence="11">GGDEF domain-containing protein</fullName>
    </submittedName>
</protein>
<name>A0A233RI70_9GAMM</name>
<dbReference type="NCBIfam" id="TIGR00254">
    <property type="entry name" value="GGDEF"/>
    <property type="match status" value="1"/>
</dbReference>
<gene>
    <name evidence="11" type="ORF">B6S08_06140</name>
</gene>
<feature type="transmembrane region" description="Helical" evidence="6">
    <location>
        <begin position="163"/>
        <end position="181"/>
    </location>
</feature>
<feature type="transmembrane region" description="Helical" evidence="6">
    <location>
        <begin position="93"/>
        <end position="116"/>
    </location>
</feature>
<evidence type="ECO:0000256" key="4">
    <source>
        <dbReference type="ARBA" id="ARBA00022989"/>
    </source>
</evidence>
<dbReference type="SUPFAM" id="SSF55785">
    <property type="entry name" value="PYP-like sensor domain (PAS domain)"/>
    <property type="match status" value="2"/>
</dbReference>
<dbReference type="InterPro" id="IPR000700">
    <property type="entry name" value="PAS-assoc_C"/>
</dbReference>
<keyword evidence="2" id="KW-1003">Cell membrane</keyword>
<dbReference type="RefSeq" id="WP_094199851.1">
    <property type="nucleotide sequence ID" value="NZ_NBIM01000001.1"/>
</dbReference>
<evidence type="ECO:0000256" key="2">
    <source>
        <dbReference type="ARBA" id="ARBA00022475"/>
    </source>
</evidence>
<dbReference type="SUPFAM" id="SSF55073">
    <property type="entry name" value="Nucleotide cyclase"/>
    <property type="match status" value="1"/>
</dbReference>
<dbReference type="SMART" id="SM00091">
    <property type="entry name" value="PAS"/>
    <property type="match status" value="2"/>
</dbReference>
<keyword evidence="12" id="KW-1185">Reference proteome</keyword>
<dbReference type="CDD" id="cd00130">
    <property type="entry name" value="PAS"/>
    <property type="match status" value="1"/>
</dbReference>
<dbReference type="GO" id="GO:0005886">
    <property type="term" value="C:plasma membrane"/>
    <property type="evidence" value="ECO:0007669"/>
    <property type="project" value="UniProtKB-SubCell"/>
</dbReference>
<dbReference type="SMART" id="SM00052">
    <property type="entry name" value="EAL"/>
    <property type="match status" value="1"/>
</dbReference>
<feature type="transmembrane region" description="Helical" evidence="6">
    <location>
        <begin position="67"/>
        <end position="87"/>
    </location>
</feature>
<dbReference type="PROSITE" id="PS50113">
    <property type="entry name" value="PAC"/>
    <property type="match status" value="1"/>
</dbReference>
<dbReference type="PANTHER" id="PTHR44757">
    <property type="entry name" value="DIGUANYLATE CYCLASE DGCP"/>
    <property type="match status" value="1"/>
</dbReference>
<dbReference type="NCBIfam" id="TIGR00229">
    <property type="entry name" value="sensory_box"/>
    <property type="match status" value="1"/>
</dbReference>
<dbReference type="InterPro" id="IPR029787">
    <property type="entry name" value="Nucleotide_cyclase"/>
</dbReference>
<dbReference type="InterPro" id="IPR043128">
    <property type="entry name" value="Rev_trsase/Diguanyl_cyclase"/>
</dbReference>
<dbReference type="CDD" id="cd01949">
    <property type="entry name" value="GGDEF"/>
    <property type="match status" value="1"/>
</dbReference>
<organism evidence="11 12">
    <name type="scientific">Oceanimonas doudoroffii</name>
    <dbReference type="NCBI Taxonomy" id="84158"/>
    <lineage>
        <taxon>Bacteria</taxon>
        <taxon>Pseudomonadati</taxon>
        <taxon>Pseudomonadota</taxon>
        <taxon>Gammaproteobacteria</taxon>
        <taxon>Aeromonadales</taxon>
        <taxon>Aeromonadaceae</taxon>
        <taxon>Oceanimonas</taxon>
    </lineage>
</organism>
<evidence type="ECO:0000259" key="7">
    <source>
        <dbReference type="PROSITE" id="PS50112"/>
    </source>
</evidence>
<dbReference type="SUPFAM" id="SSF141868">
    <property type="entry name" value="EAL domain-like"/>
    <property type="match status" value="1"/>
</dbReference>
<dbReference type="EMBL" id="NBIM01000001">
    <property type="protein sequence ID" value="OXY83074.1"/>
    <property type="molecule type" value="Genomic_DNA"/>
</dbReference>
<dbReference type="PANTHER" id="PTHR44757:SF2">
    <property type="entry name" value="BIOFILM ARCHITECTURE MAINTENANCE PROTEIN MBAA"/>
    <property type="match status" value="1"/>
</dbReference>
<evidence type="ECO:0000256" key="6">
    <source>
        <dbReference type="SAM" id="Phobius"/>
    </source>
</evidence>
<evidence type="ECO:0000259" key="8">
    <source>
        <dbReference type="PROSITE" id="PS50113"/>
    </source>
</evidence>
<feature type="transmembrane region" description="Helical" evidence="6">
    <location>
        <begin position="39"/>
        <end position="60"/>
    </location>
</feature>
<keyword evidence="4 6" id="KW-1133">Transmembrane helix</keyword>
<keyword evidence="3 6" id="KW-0812">Transmembrane</keyword>
<dbReference type="AlphaFoldDB" id="A0A233RI70"/>
<sequence>MLNIVIQQAVVLLAMGWLLTLNARKGRHHPRLAIVTTGFWFGLAAIVCMLLPFTVAPGVLLDARSGVIFVAGVFGGPLSGALAALMAALCRLWIGGAGAFSGVLNIGFALVLGLAFRHGVGRGWLRINLWHLLPAVLVLHAASLLLIAALMTPVQRELMPEYIWPYLAVVVPLTLILTLILHDAEQRQREQALLEHSEARLRAITGALPDLMFVMNEQGRCLEVMASSSAQPYPVANNVIGKLLPQLFEPALARRFQDFIRRTLTQQGCQRLVYELGEGDDRRVFESRAQAMEAPLNEGPAAVVLTRDITQRERNETELRIAAVAFDSFEGMMITDAQTRILRVNRAFTEITGYGVEEVIGNTPAMLGSGQHDGAFYRQMWRHIHDHGHWQGEILNRRKSGHVYPQWLSISAVRDVQGEVSHYVASINDISQRKKDAERINHLAFYDGVTGLPNRRFLYQRLAELIDVPRDLSGLIFIDLDKFKHINDLWGLSVGDQVLQQAALRLSNLMHPGDLVARLGGDEFVVLSTGLPADKRQAAAHLEQLGYTLLSALEQPYAHEEHALRCGASLGMVLLEGQHASPDEQVQQAELAMYQAKSEGKGKLCFFDRGMQERVARRLRLEEDIQRGLDAGEFVAWYQPQFDHRGRIIGAEALARWLHPEQGTLAPGAFIDVAEGSGLMNRIDHMVLQSACRQMARWAQLSEFGSFTLSVNIGASRLYQAGFVEEVLQVFTQTGVDPGCIKLEITESMLLDDMPGAIDRMQALKAHGVRFAIDDFGTGYSSLLYLQRLPLDQLKIDQSFVQALPHDDNSLGIIKAIIGMAQSLGLEVIAEGVETDAQRTQLYQLGCHRYQGYLLSRPEPAERLQALMQSPRYG</sequence>
<dbReference type="InterPro" id="IPR013656">
    <property type="entry name" value="PAS_4"/>
</dbReference>
<comment type="caution">
    <text evidence="11">The sequence shown here is derived from an EMBL/GenBank/DDBJ whole genome shotgun (WGS) entry which is preliminary data.</text>
</comment>
<comment type="subcellular location">
    <subcellularLocation>
        <location evidence="1">Cell membrane</location>
        <topology evidence="1">Multi-pass membrane protein</topology>
    </subcellularLocation>
</comment>
<evidence type="ECO:0000259" key="9">
    <source>
        <dbReference type="PROSITE" id="PS50883"/>
    </source>
</evidence>
<dbReference type="SMART" id="SM00267">
    <property type="entry name" value="GGDEF"/>
    <property type="match status" value="1"/>
</dbReference>
<dbReference type="Pfam" id="PF07694">
    <property type="entry name" value="5TM-5TMR_LYT"/>
    <property type="match status" value="1"/>
</dbReference>
<dbReference type="CDD" id="cd01948">
    <property type="entry name" value="EAL"/>
    <property type="match status" value="1"/>
</dbReference>
<dbReference type="GO" id="GO:0000155">
    <property type="term" value="F:phosphorelay sensor kinase activity"/>
    <property type="evidence" value="ECO:0007669"/>
    <property type="project" value="InterPro"/>
</dbReference>
<dbReference type="InterPro" id="IPR035965">
    <property type="entry name" value="PAS-like_dom_sf"/>
</dbReference>
<proteinExistence type="predicted"/>
<feature type="domain" description="PAC" evidence="8">
    <location>
        <begin position="390"/>
        <end position="442"/>
    </location>
</feature>
<dbReference type="InterPro" id="IPR011620">
    <property type="entry name" value="Sig_transdc_His_kinase_LytS_TM"/>
</dbReference>
<feature type="transmembrane region" description="Helical" evidence="6">
    <location>
        <begin position="128"/>
        <end position="151"/>
    </location>
</feature>
<dbReference type="InterPro" id="IPR001610">
    <property type="entry name" value="PAC"/>
</dbReference>